<keyword evidence="10" id="KW-0997">Cell inner membrane</keyword>
<accession>A0AAD0VW24</accession>
<evidence type="ECO:0000256" key="8">
    <source>
        <dbReference type="ARBA" id="ARBA00022989"/>
    </source>
</evidence>
<dbReference type="GO" id="GO:0071973">
    <property type="term" value="P:bacterial-type flagellum-dependent cell motility"/>
    <property type="evidence" value="ECO:0007669"/>
    <property type="project" value="InterPro"/>
</dbReference>
<sequence length="155" mass="17108">MSISRVILLVVGLNLVITVGGGVFVYLYLNAMPAAVSLAELGDVKPAQRDISEYAFYPVEKIVLNLPGEDREHYFVLDLALQVDKNEQAGLFKQLEPLVRHSVIASLSSLPLGELKAMRINEVQQRLNAELARDFTAKGMQIPFSGVLVSKWLAQ</sequence>
<keyword evidence="5 10" id="KW-0145">Chemotaxis</keyword>
<dbReference type="AlphaFoldDB" id="A0AAD0VW24"/>
<evidence type="ECO:0000313" key="12">
    <source>
        <dbReference type="Proteomes" id="UP000256503"/>
    </source>
</evidence>
<dbReference type="RefSeq" id="WP_016393572.1">
    <property type="nucleotide sequence ID" value="NZ_BSOM01000002.1"/>
</dbReference>
<keyword evidence="8 10" id="KW-1133">Transmembrane helix</keyword>
<evidence type="ECO:0000256" key="7">
    <source>
        <dbReference type="ARBA" id="ARBA00022779"/>
    </source>
</evidence>
<protein>
    <recommendedName>
        <fullName evidence="10">Flagellar protein FliL</fullName>
    </recommendedName>
</protein>
<evidence type="ECO:0000256" key="9">
    <source>
        <dbReference type="ARBA" id="ARBA00023136"/>
    </source>
</evidence>
<dbReference type="EMBL" id="CP031146">
    <property type="protein sequence ID" value="AXM98880.1"/>
    <property type="molecule type" value="Genomic_DNA"/>
</dbReference>
<feature type="transmembrane region" description="Helical" evidence="10">
    <location>
        <begin position="6"/>
        <end position="29"/>
    </location>
</feature>
<evidence type="ECO:0000313" key="11">
    <source>
        <dbReference type="EMBL" id="AXM98880.1"/>
    </source>
</evidence>
<evidence type="ECO:0000256" key="4">
    <source>
        <dbReference type="ARBA" id="ARBA00022475"/>
    </source>
</evidence>
<dbReference type="GeneID" id="49616749"/>
<keyword evidence="9 10" id="KW-0472">Membrane</keyword>
<evidence type="ECO:0000256" key="3">
    <source>
        <dbReference type="ARBA" id="ARBA00008281"/>
    </source>
</evidence>
<organism evidence="11 12">
    <name type="scientific">Pseudomonas plecoglossicida</name>
    <dbReference type="NCBI Taxonomy" id="70775"/>
    <lineage>
        <taxon>Bacteria</taxon>
        <taxon>Pseudomonadati</taxon>
        <taxon>Pseudomonadota</taxon>
        <taxon>Gammaproteobacteria</taxon>
        <taxon>Pseudomonadales</taxon>
        <taxon>Pseudomonadaceae</taxon>
        <taxon>Pseudomonas</taxon>
    </lineage>
</organism>
<evidence type="ECO:0000256" key="2">
    <source>
        <dbReference type="ARBA" id="ARBA00004162"/>
    </source>
</evidence>
<keyword evidence="4" id="KW-1003">Cell membrane</keyword>
<keyword evidence="7 10" id="KW-0283">Flagellar rotation</keyword>
<name>A0AAD0VW24_PSEDL</name>
<evidence type="ECO:0000256" key="6">
    <source>
        <dbReference type="ARBA" id="ARBA00022692"/>
    </source>
</evidence>
<keyword evidence="6 10" id="KW-0812">Transmembrane</keyword>
<dbReference type="Proteomes" id="UP000256503">
    <property type="component" value="Chromosome"/>
</dbReference>
<comment type="subcellular location">
    <subcellularLocation>
        <location evidence="10">Cell inner membrane</location>
    </subcellularLocation>
    <subcellularLocation>
        <location evidence="2">Cell membrane</location>
        <topology evidence="2">Single-pass membrane protein</topology>
    </subcellularLocation>
</comment>
<reference evidence="11 12" key="1">
    <citation type="submission" date="2018-07" db="EMBL/GenBank/DDBJ databases">
        <title>Complete genome sequence of a Pseudomonas plecoglossicida strain pathogenic to the marine fish, Larimichthys crocea.</title>
        <authorList>
            <person name="Tao Z."/>
        </authorList>
    </citation>
    <scope>NUCLEOTIDE SEQUENCE [LARGE SCALE GENOMIC DNA]</scope>
    <source>
        <strain evidence="11 12">XSDHY-P</strain>
    </source>
</reference>
<dbReference type="GO" id="GO:0006935">
    <property type="term" value="P:chemotaxis"/>
    <property type="evidence" value="ECO:0007669"/>
    <property type="project" value="UniProtKB-KW"/>
</dbReference>
<dbReference type="Pfam" id="PF03748">
    <property type="entry name" value="FliL"/>
    <property type="match status" value="1"/>
</dbReference>
<proteinExistence type="inferred from homology"/>
<dbReference type="InterPro" id="IPR005503">
    <property type="entry name" value="FliL"/>
</dbReference>
<comment type="function">
    <text evidence="1 10">Controls the rotational direction of flagella during chemotaxis.</text>
</comment>
<gene>
    <name evidence="11" type="ORF">DVB73_25310</name>
</gene>
<evidence type="ECO:0000256" key="10">
    <source>
        <dbReference type="RuleBase" id="RU364125"/>
    </source>
</evidence>
<evidence type="ECO:0000256" key="1">
    <source>
        <dbReference type="ARBA" id="ARBA00002254"/>
    </source>
</evidence>
<evidence type="ECO:0000256" key="5">
    <source>
        <dbReference type="ARBA" id="ARBA00022500"/>
    </source>
</evidence>
<comment type="similarity">
    <text evidence="3 10">Belongs to the FliL family.</text>
</comment>
<dbReference type="GO" id="GO:0005886">
    <property type="term" value="C:plasma membrane"/>
    <property type="evidence" value="ECO:0007669"/>
    <property type="project" value="UniProtKB-SubCell"/>
</dbReference>
<dbReference type="GO" id="GO:0009425">
    <property type="term" value="C:bacterial-type flagellum basal body"/>
    <property type="evidence" value="ECO:0007669"/>
    <property type="project" value="InterPro"/>
</dbReference>